<keyword evidence="5" id="KW-0560">Oxidoreductase</keyword>
<accession>A0A7X2D1T8</accession>
<dbReference type="PANTHER" id="PTHR43673">
    <property type="entry name" value="NAD(P)H NITROREDUCTASE YDGI-RELATED"/>
    <property type="match status" value="1"/>
</dbReference>
<evidence type="ECO:0000256" key="1">
    <source>
        <dbReference type="ARBA" id="ARBA00001917"/>
    </source>
</evidence>
<evidence type="ECO:0000313" key="8">
    <source>
        <dbReference type="Proteomes" id="UP000439550"/>
    </source>
</evidence>
<evidence type="ECO:0000256" key="2">
    <source>
        <dbReference type="ARBA" id="ARBA00007118"/>
    </source>
</evidence>
<comment type="cofactor">
    <cofactor evidence="1">
        <name>FMN</name>
        <dbReference type="ChEBI" id="CHEBI:58210"/>
    </cofactor>
</comment>
<dbReference type="GO" id="GO:0016491">
    <property type="term" value="F:oxidoreductase activity"/>
    <property type="evidence" value="ECO:0007669"/>
    <property type="project" value="UniProtKB-KW"/>
</dbReference>
<evidence type="ECO:0000259" key="6">
    <source>
        <dbReference type="Pfam" id="PF00881"/>
    </source>
</evidence>
<gene>
    <name evidence="7" type="ORF">GHI93_07595</name>
</gene>
<feature type="domain" description="Nitroreductase" evidence="6">
    <location>
        <begin position="15"/>
        <end position="188"/>
    </location>
</feature>
<sequence length="209" mass="23703">MNNKELLKKIKHARRTVTFDKSRQISDDDWQTLLKVAQNAPTSNGLEPWNILQIDNPELRKKISKAAPGMVKQLEGADKFIIFTMTTDKAHNRHIMRDIHGYSVSDYLTFSGSFKLLYTALLDISYEAWLERQAAIPLGQILLAAGLLDIDCCPMEGFFYKKVTKILSKAGVLDPAKEKLAVAVAFGYRLNEAKHEKSRRPLDEIVKII</sequence>
<dbReference type="Proteomes" id="UP000439550">
    <property type="component" value="Unassembled WGS sequence"/>
</dbReference>
<dbReference type="EMBL" id="WITJ01000009">
    <property type="protein sequence ID" value="MQW39787.1"/>
    <property type="molecule type" value="Genomic_DNA"/>
</dbReference>
<dbReference type="PANTHER" id="PTHR43673:SF2">
    <property type="entry name" value="NITROREDUCTASE"/>
    <property type="match status" value="1"/>
</dbReference>
<protein>
    <recommendedName>
        <fullName evidence="6">Nitroreductase domain-containing protein</fullName>
    </recommendedName>
</protein>
<dbReference type="SUPFAM" id="SSF55469">
    <property type="entry name" value="FMN-dependent nitroreductase-like"/>
    <property type="match status" value="1"/>
</dbReference>
<comment type="similarity">
    <text evidence="2">Belongs to the nitroreductase family.</text>
</comment>
<name>A0A7X2D1T8_9LACT</name>
<dbReference type="InterPro" id="IPR000415">
    <property type="entry name" value="Nitroreductase-like"/>
</dbReference>
<keyword evidence="8" id="KW-1185">Reference proteome</keyword>
<evidence type="ECO:0000256" key="5">
    <source>
        <dbReference type="ARBA" id="ARBA00023002"/>
    </source>
</evidence>
<dbReference type="Pfam" id="PF00881">
    <property type="entry name" value="Nitroreductase"/>
    <property type="match status" value="1"/>
</dbReference>
<dbReference type="OrthoDB" id="9809288at2"/>
<comment type="caution">
    <text evidence="7">The sequence shown here is derived from an EMBL/GenBank/DDBJ whole genome shotgun (WGS) entry which is preliminary data.</text>
</comment>
<dbReference type="AlphaFoldDB" id="A0A7X2D1T8"/>
<evidence type="ECO:0000256" key="3">
    <source>
        <dbReference type="ARBA" id="ARBA00022630"/>
    </source>
</evidence>
<proteinExistence type="inferred from homology"/>
<reference evidence="7 8" key="1">
    <citation type="submission" date="2019-10" db="EMBL/GenBank/DDBJ databases">
        <authorList>
            <person name="Dong K."/>
        </authorList>
    </citation>
    <scope>NUCLEOTIDE SEQUENCE [LARGE SCALE GENOMIC DNA]</scope>
    <source>
        <strain evidence="7 8">DSM 28960</strain>
    </source>
</reference>
<dbReference type="RefSeq" id="WP_153496453.1">
    <property type="nucleotide sequence ID" value="NZ_CBCRWP010000007.1"/>
</dbReference>
<evidence type="ECO:0000313" key="7">
    <source>
        <dbReference type="EMBL" id="MQW39787.1"/>
    </source>
</evidence>
<evidence type="ECO:0000256" key="4">
    <source>
        <dbReference type="ARBA" id="ARBA00022643"/>
    </source>
</evidence>
<dbReference type="InterPro" id="IPR029479">
    <property type="entry name" value="Nitroreductase"/>
</dbReference>
<keyword evidence="3" id="KW-0285">Flavoprotein</keyword>
<organism evidence="7 8">
    <name type="scientific">Lactococcus hircilactis</name>
    <dbReference type="NCBI Taxonomy" id="1494462"/>
    <lineage>
        <taxon>Bacteria</taxon>
        <taxon>Bacillati</taxon>
        <taxon>Bacillota</taxon>
        <taxon>Bacilli</taxon>
        <taxon>Lactobacillales</taxon>
        <taxon>Streptococcaceae</taxon>
        <taxon>Lactococcus</taxon>
    </lineage>
</organism>
<keyword evidence="4" id="KW-0288">FMN</keyword>
<dbReference type="Gene3D" id="3.40.109.10">
    <property type="entry name" value="NADH Oxidase"/>
    <property type="match status" value="1"/>
</dbReference>